<dbReference type="InterPro" id="IPR029480">
    <property type="entry name" value="Transpos_assoc"/>
</dbReference>
<dbReference type="InterPro" id="IPR004242">
    <property type="entry name" value="Transposase_21"/>
</dbReference>
<evidence type="ECO:0000259" key="2">
    <source>
        <dbReference type="Pfam" id="PF13963"/>
    </source>
</evidence>
<evidence type="ECO:0000256" key="1">
    <source>
        <dbReference type="SAM" id="MobiDB-lite"/>
    </source>
</evidence>
<reference evidence="3" key="1">
    <citation type="journal article" date="2019" name="Sci. Rep.">
        <title>Draft genome of Tanacetum cinerariifolium, the natural source of mosquito coil.</title>
        <authorList>
            <person name="Yamashiro T."/>
            <person name="Shiraishi A."/>
            <person name="Satake H."/>
            <person name="Nakayama K."/>
        </authorList>
    </citation>
    <scope>NUCLEOTIDE SEQUENCE</scope>
</reference>
<evidence type="ECO:0000313" key="3">
    <source>
        <dbReference type="EMBL" id="GFA32219.1"/>
    </source>
</evidence>
<feature type="region of interest" description="Disordered" evidence="1">
    <location>
        <begin position="1"/>
        <end position="42"/>
    </location>
</feature>
<accession>A0A699JH31</accession>
<feature type="non-terminal residue" evidence="3">
    <location>
        <position position="1"/>
    </location>
</feature>
<dbReference type="PANTHER" id="PTHR10775">
    <property type="entry name" value="OS08G0208400 PROTEIN"/>
    <property type="match status" value="1"/>
</dbReference>
<gene>
    <name evidence="3" type="ORF">Tci_604191</name>
</gene>
<feature type="domain" description="Transposase-associated" evidence="2">
    <location>
        <begin position="53"/>
        <end position="125"/>
    </location>
</feature>
<sequence length="344" mass="39590">NSAETEQRRDRVDFKQPTAEAGTLDRSLDTRPQPRHTSRDSLDYPDHIMVIDKSWTCLGRHKKALFTGLKKFIEHCKPLVNSSENIKCPCKSCRNVSWVTIRNLSEHLTKYRWDPSYKTWTNHGEPNLPSPVIDNTRQPQMSDMTACLKDLSYIPPNNEQDEPSQGDIRYESMHACINDCFLFQGEDNKDVHFCPMCNTSRWKDSNTPGKKVPKKVLQYFLIIPRLQCLYKSSHTAKKMTWHATEKCTDPGLDADGFNPLGNLSQSYSMWPVILTTYNLPLWLCMKESSFMLTLLIPGPKSPGKDIYVYLRPLIDDLKDLWVLKGVKTIDVATGQKFNMRTIVL</sequence>
<dbReference type="EMBL" id="BKCJ010404321">
    <property type="protein sequence ID" value="GFA32219.1"/>
    <property type="molecule type" value="Genomic_DNA"/>
</dbReference>
<proteinExistence type="predicted"/>
<protein>
    <recommendedName>
        <fullName evidence="2">Transposase-associated domain-containing protein</fullName>
    </recommendedName>
</protein>
<comment type="caution">
    <text evidence="3">The sequence shown here is derived from an EMBL/GenBank/DDBJ whole genome shotgun (WGS) entry which is preliminary data.</text>
</comment>
<dbReference type="PANTHER" id="PTHR10775:SF185">
    <property type="entry name" value="OS08G0208400 PROTEIN"/>
    <property type="match status" value="1"/>
</dbReference>
<dbReference type="Pfam" id="PF13963">
    <property type="entry name" value="Transpos_assoc"/>
    <property type="match status" value="1"/>
</dbReference>
<dbReference type="Pfam" id="PF02992">
    <property type="entry name" value="Transposase_21"/>
    <property type="match status" value="1"/>
</dbReference>
<organism evidence="3">
    <name type="scientific">Tanacetum cinerariifolium</name>
    <name type="common">Dalmatian daisy</name>
    <name type="synonym">Chrysanthemum cinerariifolium</name>
    <dbReference type="NCBI Taxonomy" id="118510"/>
    <lineage>
        <taxon>Eukaryota</taxon>
        <taxon>Viridiplantae</taxon>
        <taxon>Streptophyta</taxon>
        <taxon>Embryophyta</taxon>
        <taxon>Tracheophyta</taxon>
        <taxon>Spermatophyta</taxon>
        <taxon>Magnoliopsida</taxon>
        <taxon>eudicotyledons</taxon>
        <taxon>Gunneridae</taxon>
        <taxon>Pentapetalae</taxon>
        <taxon>asterids</taxon>
        <taxon>campanulids</taxon>
        <taxon>Asterales</taxon>
        <taxon>Asteraceae</taxon>
        <taxon>Asteroideae</taxon>
        <taxon>Anthemideae</taxon>
        <taxon>Anthemidinae</taxon>
        <taxon>Tanacetum</taxon>
    </lineage>
</organism>
<name>A0A699JH31_TANCI</name>
<dbReference type="AlphaFoldDB" id="A0A699JH31"/>
<feature type="compositionally biased region" description="Basic and acidic residues" evidence="1">
    <location>
        <begin position="1"/>
        <end position="14"/>
    </location>
</feature>